<dbReference type="InterPro" id="IPR010499">
    <property type="entry name" value="AraC_E-bd"/>
</dbReference>
<protein>
    <submittedName>
        <fullName evidence="2">Unannotated protein</fullName>
    </submittedName>
</protein>
<dbReference type="InterPro" id="IPR029441">
    <property type="entry name" value="Cass2"/>
</dbReference>
<dbReference type="EMBL" id="CAEZXV010000111">
    <property type="protein sequence ID" value="CAB4708048.1"/>
    <property type="molecule type" value="Genomic_DNA"/>
</dbReference>
<dbReference type="Gene3D" id="3.20.80.10">
    <property type="entry name" value="Regulatory factor, effector binding domain"/>
    <property type="match status" value="1"/>
</dbReference>
<accession>A0A6J6QGS6</accession>
<reference evidence="2" key="1">
    <citation type="submission" date="2020-05" db="EMBL/GenBank/DDBJ databases">
        <authorList>
            <person name="Chiriac C."/>
            <person name="Salcher M."/>
            <person name="Ghai R."/>
            <person name="Kavagutti S V."/>
        </authorList>
    </citation>
    <scope>NUCLEOTIDE SEQUENCE</scope>
</reference>
<organism evidence="2">
    <name type="scientific">freshwater metagenome</name>
    <dbReference type="NCBI Taxonomy" id="449393"/>
    <lineage>
        <taxon>unclassified sequences</taxon>
        <taxon>metagenomes</taxon>
        <taxon>ecological metagenomes</taxon>
    </lineage>
</organism>
<dbReference type="AlphaFoldDB" id="A0A6J6QGS6"/>
<dbReference type="PANTHER" id="PTHR36444:SF2">
    <property type="entry name" value="TRANSCRIPTIONAL REGULATOR PROTEIN YOBU-RELATED"/>
    <property type="match status" value="1"/>
</dbReference>
<dbReference type="SUPFAM" id="SSF55136">
    <property type="entry name" value="Probable bacterial effector-binding domain"/>
    <property type="match status" value="1"/>
</dbReference>
<sequence length="156" mass="16954">MSTKIISGRLICGVPVEIYSIMFVDQYDPKAIPTAWQKFWSEFPKSDFPKNSEAFGVSTPIAGSNGKLQYIAGVEVNQGYVAPAGFELVTIPAGNYLEVTHSGNISGLAQSYGQAYGVVFPQSGLEMREGPHLELYNLTLDPNSDDFTMGILIPVK</sequence>
<dbReference type="InterPro" id="IPR011256">
    <property type="entry name" value="Reg_factor_effector_dom_sf"/>
</dbReference>
<dbReference type="Pfam" id="PF14526">
    <property type="entry name" value="Cass2"/>
    <property type="match status" value="1"/>
</dbReference>
<feature type="domain" description="AraC effector-binding" evidence="1">
    <location>
        <begin position="1"/>
        <end position="156"/>
    </location>
</feature>
<dbReference type="PANTHER" id="PTHR36444">
    <property type="entry name" value="TRANSCRIPTIONAL REGULATOR PROTEIN YOBU-RELATED"/>
    <property type="match status" value="1"/>
</dbReference>
<evidence type="ECO:0000313" key="2">
    <source>
        <dbReference type="EMBL" id="CAB4708048.1"/>
    </source>
</evidence>
<name>A0A6J6QGS6_9ZZZZ</name>
<evidence type="ECO:0000259" key="1">
    <source>
        <dbReference type="SMART" id="SM00871"/>
    </source>
</evidence>
<dbReference type="InterPro" id="IPR053182">
    <property type="entry name" value="YobU-like_regulator"/>
</dbReference>
<proteinExistence type="predicted"/>
<dbReference type="SMART" id="SM00871">
    <property type="entry name" value="AraC_E_bind"/>
    <property type="match status" value="1"/>
</dbReference>
<gene>
    <name evidence="2" type="ORF">UFOPK2598_00944</name>
</gene>